<dbReference type="PANTHER" id="PTHR47027:SF29">
    <property type="entry name" value="C2H2-TYPE DOMAIN-CONTAINING PROTEIN"/>
    <property type="match status" value="1"/>
</dbReference>
<sequence>MSPGSSTESYPAFAHIGLRENPGKNLNQVTCLNRESNPGHLVSRPDSLTVTPQTQLSQPYKGADFDTMFCNLNFVLTDKEEYAVNMLGENPQTIGENTGILLEASKEVNTEKTKYMIMSRDENIVRNGNIKIGNLSFEEMEKFKYLGATVTNINDTREEIKHRINMGNACYYSVEKVLSSSLLSKNLKVRIYKTVILPVVLYGCESWTFTLREEHSDNKTKLQRAHNLCVRFVSNVRKYDHITPSLEEIGPSQSDISTLPTITVKSSNRSGRASVIISSSYESNLELSLTRISKKKKKKKKQQEGGLHVTKIVGKTKGVTKKKSQRKRPLENSYQAALMTKTTMRTRMTLLWLLIFFQYSQKTMPSMYRILSLSIVERMFLCPTCVKKQNK</sequence>
<reference evidence="1 2" key="1">
    <citation type="journal article" date="2022" name="Allergy">
        <title>Genome assembly and annotation of Periplaneta americana reveal a comprehensive cockroach allergen profile.</title>
        <authorList>
            <person name="Wang L."/>
            <person name="Xiong Q."/>
            <person name="Saelim N."/>
            <person name="Wang L."/>
            <person name="Nong W."/>
            <person name="Wan A.T."/>
            <person name="Shi M."/>
            <person name="Liu X."/>
            <person name="Cao Q."/>
            <person name="Hui J.H.L."/>
            <person name="Sookrung N."/>
            <person name="Leung T.F."/>
            <person name="Tungtrongchitr A."/>
            <person name="Tsui S.K.W."/>
        </authorList>
    </citation>
    <scope>NUCLEOTIDE SEQUENCE [LARGE SCALE GENOMIC DNA]</scope>
    <source>
        <strain evidence="1">PWHHKU_190912</strain>
    </source>
</reference>
<accession>A0ABQ8T601</accession>
<keyword evidence="2" id="KW-1185">Reference proteome</keyword>
<proteinExistence type="predicted"/>
<protein>
    <submittedName>
        <fullName evidence="1">Uncharacterized protein</fullName>
    </submittedName>
</protein>
<dbReference type="PANTHER" id="PTHR47027">
    <property type="entry name" value="REVERSE TRANSCRIPTASE DOMAIN-CONTAINING PROTEIN"/>
    <property type="match status" value="1"/>
</dbReference>
<evidence type="ECO:0000313" key="1">
    <source>
        <dbReference type="EMBL" id="KAJ4441913.1"/>
    </source>
</evidence>
<name>A0ABQ8T601_PERAM</name>
<evidence type="ECO:0000313" key="2">
    <source>
        <dbReference type="Proteomes" id="UP001148838"/>
    </source>
</evidence>
<dbReference type="Proteomes" id="UP001148838">
    <property type="component" value="Unassembled WGS sequence"/>
</dbReference>
<organism evidence="1 2">
    <name type="scientific">Periplaneta americana</name>
    <name type="common">American cockroach</name>
    <name type="synonym">Blatta americana</name>
    <dbReference type="NCBI Taxonomy" id="6978"/>
    <lineage>
        <taxon>Eukaryota</taxon>
        <taxon>Metazoa</taxon>
        <taxon>Ecdysozoa</taxon>
        <taxon>Arthropoda</taxon>
        <taxon>Hexapoda</taxon>
        <taxon>Insecta</taxon>
        <taxon>Pterygota</taxon>
        <taxon>Neoptera</taxon>
        <taxon>Polyneoptera</taxon>
        <taxon>Dictyoptera</taxon>
        <taxon>Blattodea</taxon>
        <taxon>Blattoidea</taxon>
        <taxon>Blattidae</taxon>
        <taxon>Blattinae</taxon>
        <taxon>Periplaneta</taxon>
    </lineage>
</organism>
<gene>
    <name evidence="1" type="ORF">ANN_11773</name>
</gene>
<comment type="caution">
    <text evidence="1">The sequence shown here is derived from an EMBL/GenBank/DDBJ whole genome shotgun (WGS) entry which is preliminary data.</text>
</comment>
<dbReference type="EMBL" id="JAJSOF020000015">
    <property type="protein sequence ID" value="KAJ4441913.1"/>
    <property type="molecule type" value="Genomic_DNA"/>
</dbReference>